<dbReference type="Pfam" id="PF03865">
    <property type="entry name" value="ShlB"/>
    <property type="match status" value="1"/>
</dbReference>
<gene>
    <name evidence="10" type="ORF">NEJAP_2853</name>
</gene>
<dbReference type="InterPro" id="IPR013686">
    <property type="entry name" value="Polypept-transport_assoc_ShlB"/>
</dbReference>
<keyword evidence="8" id="KW-0998">Cell outer membrane</keyword>
<name>A0A7R6PWH4_9GAMM</name>
<dbReference type="InterPro" id="IPR034746">
    <property type="entry name" value="POTRA"/>
</dbReference>
<dbReference type="InterPro" id="IPR051544">
    <property type="entry name" value="TPS_OM_transporter"/>
</dbReference>
<dbReference type="Proteomes" id="UP000595332">
    <property type="component" value="Chromosome"/>
</dbReference>
<keyword evidence="3" id="KW-0813">Transport</keyword>
<dbReference type="Pfam" id="PF08479">
    <property type="entry name" value="POTRA_2"/>
    <property type="match status" value="1"/>
</dbReference>
<evidence type="ECO:0000256" key="4">
    <source>
        <dbReference type="ARBA" id="ARBA00022452"/>
    </source>
</evidence>
<protein>
    <submittedName>
        <fullName evidence="10">Hemolysin activator protein</fullName>
    </submittedName>
</protein>
<evidence type="ECO:0000256" key="8">
    <source>
        <dbReference type="ARBA" id="ARBA00023237"/>
    </source>
</evidence>
<evidence type="ECO:0000256" key="3">
    <source>
        <dbReference type="ARBA" id="ARBA00022448"/>
    </source>
</evidence>
<dbReference type="InterPro" id="IPR027282">
    <property type="entry name" value="TPS"/>
</dbReference>
<organism evidence="10 11">
    <name type="scientific">Neptunomonas japonica JAMM 1380</name>
    <dbReference type="NCBI Taxonomy" id="1441457"/>
    <lineage>
        <taxon>Bacteria</taxon>
        <taxon>Pseudomonadati</taxon>
        <taxon>Pseudomonadota</taxon>
        <taxon>Gammaproteobacteria</taxon>
        <taxon>Oceanospirillales</taxon>
        <taxon>Oceanospirillaceae</taxon>
        <taxon>Neptunomonas</taxon>
    </lineage>
</organism>
<evidence type="ECO:0000259" key="9">
    <source>
        <dbReference type="PROSITE" id="PS51779"/>
    </source>
</evidence>
<proteinExistence type="inferred from homology"/>
<evidence type="ECO:0000256" key="2">
    <source>
        <dbReference type="ARBA" id="ARBA00009055"/>
    </source>
</evidence>
<comment type="similarity">
    <text evidence="2">Belongs to the TPS (TC 1.B.20) family.</text>
</comment>
<accession>A0A7R6PWH4</accession>
<dbReference type="Pfam" id="PF17287">
    <property type="entry name" value="POTRA_3"/>
    <property type="match status" value="1"/>
</dbReference>
<evidence type="ECO:0000313" key="10">
    <source>
        <dbReference type="EMBL" id="BBB30793.1"/>
    </source>
</evidence>
<dbReference type="PIRSF" id="PIRSF029745">
    <property type="entry name" value="FhaC"/>
    <property type="match status" value="1"/>
</dbReference>
<keyword evidence="6" id="KW-0653">Protein transport</keyword>
<evidence type="ECO:0000256" key="1">
    <source>
        <dbReference type="ARBA" id="ARBA00004442"/>
    </source>
</evidence>
<feature type="domain" description="POTRA" evidence="9">
    <location>
        <begin position="67"/>
        <end position="142"/>
    </location>
</feature>
<evidence type="ECO:0000256" key="6">
    <source>
        <dbReference type="ARBA" id="ARBA00022927"/>
    </source>
</evidence>
<dbReference type="PROSITE" id="PS51779">
    <property type="entry name" value="POTRA"/>
    <property type="match status" value="1"/>
</dbReference>
<dbReference type="EMBL" id="AP014546">
    <property type="protein sequence ID" value="BBB30793.1"/>
    <property type="molecule type" value="Genomic_DNA"/>
</dbReference>
<dbReference type="GO" id="GO:0098046">
    <property type="term" value="C:type V protein secretion system complex"/>
    <property type="evidence" value="ECO:0007669"/>
    <property type="project" value="TreeGrafter"/>
</dbReference>
<keyword evidence="7" id="KW-0472">Membrane</keyword>
<dbReference type="Gene3D" id="3.10.20.310">
    <property type="entry name" value="membrane protein fhac"/>
    <property type="match status" value="1"/>
</dbReference>
<dbReference type="InterPro" id="IPR035251">
    <property type="entry name" value="ShlB_POTRA"/>
</dbReference>
<dbReference type="PANTHER" id="PTHR34597">
    <property type="entry name" value="SLR1661 PROTEIN"/>
    <property type="match status" value="1"/>
</dbReference>
<dbReference type="GO" id="GO:0046819">
    <property type="term" value="P:protein secretion by the type V secretion system"/>
    <property type="evidence" value="ECO:0007669"/>
    <property type="project" value="TreeGrafter"/>
</dbReference>
<evidence type="ECO:0000256" key="5">
    <source>
        <dbReference type="ARBA" id="ARBA00022692"/>
    </source>
</evidence>
<evidence type="ECO:0000256" key="7">
    <source>
        <dbReference type="ARBA" id="ARBA00023136"/>
    </source>
</evidence>
<dbReference type="KEGG" id="njp:NEJAP_2853"/>
<dbReference type="InterPro" id="IPR005565">
    <property type="entry name" value="Hemolysn_activator_HlyB_C"/>
</dbReference>
<evidence type="ECO:0000313" key="11">
    <source>
        <dbReference type="Proteomes" id="UP000595332"/>
    </source>
</evidence>
<comment type="subcellular location">
    <subcellularLocation>
        <location evidence="1">Cell outer membrane</location>
    </subcellularLocation>
</comment>
<dbReference type="GO" id="GO:0009279">
    <property type="term" value="C:cell outer membrane"/>
    <property type="evidence" value="ECO:0007669"/>
    <property type="project" value="UniProtKB-SubCell"/>
</dbReference>
<reference evidence="10 11" key="1">
    <citation type="journal article" date="2008" name="Int. J. Syst. Evol. Microbiol.">
        <title>Neptunomonas japonica sp. nov., an Osedax japonicus symbiont-like bacterium isolated from sediment adjacent to sperm whale carcasses off Kagoshima, Japan.</title>
        <authorList>
            <person name="Miyazaki M."/>
            <person name="Nogi Y."/>
            <person name="Fujiwara Y."/>
            <person name="Kawato M."/>
            <person name="Kubokawa K."/>
            <person name="Horikoshi K."/>
        </authorList>
    </citation>
    <scope>NUCLEOTIDE SEQUENCE [LARGE SCALE GENOMIC DNA]</scope>
    <source>
        <strain evidence="10 11">JAMM 1380</strain>
    </source>
</reference>
<dbReference type="GO" id="GO:0008320">
    <property type="term" value="F:protein transmembrane transporter activity"/>
    <property type="evidence" value="ECO:0007669"/>
    <property type="project" value="TreeGrafter"/>
</dbReference>
<dbReference type="PANTHER" id="PTHR34597:SF3">
    <property type="entry name" value="OUTER MEMBRANE TRANSPORTER CDIB"/>
    <property type="match status" value="1"/>
</dbReference>
<dbReference type="Gene3D" id="2.40.160.50">
    <property type="entry name" value="membrane protein fhac: a member of the omp85/tpsb transporter family"/>
    <property type="match status" value="1"/>
</dbReference>
<keyword evidence="5" id="KW-0812">Transmembrane</keyword>
<keyword evidence="4" id="KW-1134">Transmembrane beta strand</keyword>
<dbReference type="RefSeq" id="WP_201347953.1">
    <property type="nucleotide sequence ID" value="NZ_AP014546.1"/>
</dbReference>
<dbReference type="AlphaFoldDB" id="A0A7R6PWH4"/>
<keyword evidence="11" id="KW-1185">Reference proteome</keyword>
<sequence>MSSVTFAATPADIEAAQRQLEIIQRQAQDRVQKDQDAARRRIEGVDGMDTKQLMPKITVPSLGADCRKIQTVVISGALHLSETARQHIADEYNGRCLNVVDIEKILGTITKDYIDRGYVTTRAYLPAQDLSTGILEILVIEGVVETIMIKDGDTHSISVRNVFPSSEGDLLNLRDLEQGIDQINRLASNNAQLDIQPGETAGASQVIVYNQPSSRFHYYISTDNQGSKSTGELQTGLTFTVDNLLGFNDSFSATHRESTPGDSGRKFSGSDSFNLSIPFGYTTVSLATSYSRYDSMISVPSGLSLSASGNNRTDSLNIDRVMYRDQSTRVLLSGSLTGKNARNYLDNQFLGVSSRRLTVLDIDANLSTDFAGGILSLNLGYAQGLSIAGALKDPSNLPEWAPQAQFRKIKAGFNYMRPFRLFDEHVSFTSQLTAQKSPGALYGSEQISIGGLYSVRGFVDSTISGDNGYFWRNEVSIRKPVTMGDEVVSARFYAGYDLGEVSSRADDVPQGRLSGMVVGISTNWRGASLELINTRPLTLPGSMKKESNKTWFRAAYSF</sequence>